<evidence type="ECO:0000313" key="2">
    <source>
        <dbReference type="Proteomes" id="UP000199698"/>
    </source>
</evidence>
<proteinExistence type="predicted"/>
<dbReference type="Proteomes" id="UP000199698">
    <property type="component" value="Unassembled WGS sequence"/>
</dbReference>
<organism evidence="1 2">
    <name type="scientific">Gilliamella intestini</name>
    <dbReference type="NCBI Taxonomy" id="1798183"/>
    <lineage>
        <taxon>Bacteria</taxon>
        <taxon>Pseudomonadati</taxon>
        <taxon>Pseudomonadota</taxon>
        <taxon>Gammaproteobacteria</taxon>
        <taxon>Orbales</taxon>
        <taxon>Orbaceae</taxon>
        <taxon>Gilliamella</taxon>
    </lineage>
</organism>
<sequence length="60" mass="6927">MHVFIDKNDRQNRGFLAVGDEAKFEAYLSCVGKAKDSPEAKGFETLRREISRFLLIHRKS</sequence>
<keyword evidence="2" id="KW-1185">Reference proteome</keyword>
<protein>
    <submittedName>
        <fullName evidence="1">Uncharacterized protein</fullName>
    </submittedName>
</protein>
<dbReference type="STRING" id="1798183.GA0061080_105112"/>
<evidence type="ECO:0000313" key="1">
    <source>
        <dbReference type="EMBL" id="SCC23322.1"/>
    </source>
</evidence>
<dbReference type="EMBL" id="FMBA01000051">
    <property type="protein sequence ID" value="SCC23322.1"/>
    <property type="molecule type" value="Genomic_DNA"/>
</dbReference>
<name>A0A1C4CW99_9GAMM</name>
<dbReference type="AlphaFoldDB" id="A0A1C4CW99"/>
<reference evidence="2" key="1">
    <citation type="submission" date="2016-08" db="EMBL/GenBank/DDBJ databases">
        <authorList>
            <person name="Varghese N."/>
            <person name="Submissions Spin"/>
        </authorList>
    </citation>
    <scope>NUCLEOTIDE SEQUENCE [LARGE SCALE GENOMIC DNA]</scope>
    <source>
        <strain evidence="2">R-53144</strain>
    </source>
</reference>
<gene>
    <name evidence="1" type="ORF">GA0061080_105112</name>
</gene>
<accession>A0A1C4CW99</accession>